<keyword evidence="3" id="KW-1185">Reference proteome</keyword>
<dbReference type="CTD" id="84126"/>
<dbReference type="GO" id="GO:0000077">
    <property type="term" value="P:DNA damage checkpoint signaling"/>
    <property type="evidence" value="ECO:0007669"/>
    <property type="project" value="InterPro"/>
</dbReference>
<dbReference type="KEGG" id="asn:102371047"/>
<accession>A0A3Q0GWK2</accession>
<dbReference type="GeneID" id="102371047"/>
<protein>
    <submittedName>
        <fullName evidence="4">ATR-interacting protein</fullName>
    </submittedName>
</protein>
<reference evidence="4" key="1">
    <citation type="submission" date="2025-08" db="UniProtKB">
        <authorList>
            <consortium name="RefSeq"/>
        </authorList>
    </citation>
    <scope>IDENTIFICATION</scope>
</reference>
<evidence type="ECO:0000256" key="1">
    <source>
        <dbReference type="SAM" id="Coils"/>
    </source>
</evidence>
<feature type="region of interest" description="Disordered" evidence="2">
    <location>
        <begin position="257"/>
        <end position="303"/>
    </location>
</feature>
<dbReference type="RefSeq" id="XP_025062553.1">
    <property type="nucleotide sequence ID" value="XM_025206768.1"/>
</dbReference>
<keyword evidence="1" id="KW-0175">Coiled coil</keyword>
<proteinExistence type="predicted"/>
<name>A0A3Q0GWK2_ALLSI</name>
<sequence length="821" mass="91723">MALSRSSGNKKRSGAILYGVDPTQVLSSPSTWQGATAGGGFPPNKRYKSVDVGMAQKAEDLFGDNDDFTAADLEEIDIIASQALSQGQDSNTLPSTNVQKLEQDVTPSLMLNIIHQKSVNVRLWNDASSAEQNTKARLVGNGTEDILVKDAFQFEVLQTQHENLKEKLKEMQDEIIFKNGEIKVLRDSMQQLESTMEEQRRSNMLLEKEKTQTLNEKEREFSKKLQSLQSQLQFKDAEMNELRTKLQNCERIKSVASSVSTVSPRKSPSRIVKSEGGSPQSGKRSFPTKESFSAEMSGKPSCSTVNSLAQTVLRKEENKTPCLETAVMKQEATEKNISYTSVQRRSTQGSFLLNALMKQPVVPGSLLGLWPLLSRKAEALSGSVLQPNCLNRRSTGISGASTAYSQEETLSLSVLREAQKLATTGLNLMAMDEGSSEGNLAESEKGVFYLKCIKIPGAVHLLPLVEHYVDAYCQAVQVVDKTGNSPCRNQPICSSRTNTSVVSSTEDFRSTLEEITITSLGILYYLVFYSWDVVSTLLLPEVERKAQKLTGDLQDAANKNQFQHALFKKLLQVLAFSSTTTGSCAERIMNQSLKVLVKLAENSTIELLISFHRLLNSQTLLHCMCAETPLPTVYLTIRLLAVLVHHPRLAAQLCSHSETCLLLALYMYITSRPDKSASEMHWLQLEQEAVRFLTKCMRCSSPSVLLLDTDCQCSLEVVKALIVMLHRQWVKVRRSESNFHMYKEQIVQFLRDTVLLLHSLSQKDKRFQEHFLEVLHQYDQAIPGVRAILKKSQKLNVFEEMALDELYPPETEADAPEIEAS</sequence>
<evidence type="ECO:0000256" key="2">
    <source>
        <dbReference type="SAM" id="MobiDB-lite"/>
    </source>
</evidence>
<dbReference type="InterPro" id="IPR033349">
    <property type="entry name" value="ATRIP"/>
</dbReference>
<dbReference type="InParanoid" id="A0A3Q0GWK2"/>
<evidence type="ECO:0000313" key="4">
    <source>
        <dbReference type="RefSeq" id="XP_025062553.1"/>
    </source>
</evidence>
<feature type="compositionally biased region" description="Polar residues" evidence="2">
    <location>
        <begin position="277"/>
        <end position="291"/>
    </location>
</feature>
<feature type="compositionally biased region" description="Polar residues" evidence="2">
    <location>
        <begin position="257"/>
        <end position="266"/>
    </location>
</feature>
<dbReference type="Proteomes" id="UP000189705">
    <property type="component" value="Unplaced"/>
</dbReference>
<dbReference type="PANTHER" id="PTHR28594">
    <property type="entry name" value="ATR-INTERACTING PROTEIN"/>
    <property type="match status" value="1"/>
</dbReference>
<feature type="coiled-coil region" evidence="1">
    <location>
        <begin position="154"/>
        <end position="252"/>
    </location>
</feature>
<evidence type="ECO:0000313" key="3">
    <source>
        <dbReference type="Proteomes" id="UP000189705"/>
    </source>
</evidence>
<dbReference type="PANTHER" id="PTHR28594:SF1">
    <property type="entry name" value="ATR-INTERACTING PROTEIN"/>
    <property type="match status" value="1"/>
</dbReference>
<dbReference type="AlphaFoldDB" id="A0A3Q0GWK2"/>
<dbReference type="GO" id="GO:0006281">
    <property type="term" value="P:DNA repair"/>
    <property type="evidence" value="ECO:0007669"/>
    <property type="project" value="TreeGrafter"/>
</dbReference>
<gene>
    <name evidence="4" type="primary">ATRIP</name>
</gene>
<dbReference type="STRING" id="38654.A0A3Q0GWK2"/>
<organism evidence="3 4">
    <name type="scientific">Alligator sinensis</name>
    <name type="common">Chinese alligator</name>
    <dbReference type="NCBI Taxonomy" id="38654"/>
    <lineage>
        <taxon>Eukaryota</taxon>
        <taxon>Metazoa</taxon>
        <taxon>Chordata</taxon>
        <taxon>Craniata</taxon>
        <taxon>Vertebrata</taxon>
        <taxon>Euteleostomi</taxon>
        <taxon>Archelosauria</taxon>
        <taxon>Archosauria</taxon>
        <taxon>Crocodylia</taxon>
        <taxon>Alligatoridae</taxon>
        <taxon>Alligatorinae</taxon>
        <taxon>Alligator</taxon>
    </lineage>
</organism>